<evidence type="ECO:0000313" key="1">
    <source>
        <dbReference type="Proteomes" id="UP000887576"/>
    </source>
</evidence>
<organism evidence="1 2">
    <name type="scientific">Panagrolaimus sp. JU765</name>
    <dbReference type="NCBI Taxonomy" id="591449"/>
    <lineage>
        <taxon>Eukaryota</taxon>
        <taxon>Metazoa</taxon>
        <taxon>Ecdysozoa</taxon>
        <taxon>Nematoda</taxon>
        <taxon>Chromadorea</taxon>
        <taxon>Rhabditida</taxon>
        <taxon>Tylenchina</taxon>
        <taxon>Panagrolaimomorpha</taxon>
        <taxon>Panagrolaimoidea</taxon>
        <taxon>Panagrolaimidae</taxon>
        <taxon>Panagrolaimus</taxon>
    </lineage>
</organism>
<accession>A0AC34Q712</accession>
<evidence type="ECO:0000313" key="2">
    <source>
        <dbReference type="WBParaSite" id="JU765_v2.g13623.t1"/>
    </source>
</evidence>
<protein>
    <submittedName>
        <fullName evidence="2">Uncharacterized protein</fullName>
    </submittedName>
</protein>
<dbReference type="Proteomes" id="UP000887576">
    <property type="component" value="Unplaced"/>
</dbReference>
<proteinExistence type="predicted"/>
<sequence length="355" mass="40574">MPSVFSFAEEHPVVGSVGMRHLKTKNKSKAVLYDLKHLMGTNRHLNYGTWPFAICTTPEKMSFVVNSDGKFEEFTTIEIYQILLQKLKAAASAYQSDLNDKNPVNQAVITIPDFEDKLIIADVCQAAEIANIEIIDIITEIHADLLYLLSKYNVRPDEEVIIVDIGGGTGYIQKFSMIQGLKEKHVLSFLSGRRINEMLWKQLELTLLSKYQMRIDDRFILMTEMERIKETLSFDESANIQLPVIWARFKKDIEPVTKIWFEENVMARVFNDKENKKILENAMDDMNNPSKPSKVFLVGGTCWIPYIQNYFKSVFGEDKVVVPNNLQNITATGALIHGLQILNGFVEPTFVKIKI</sequence>
<reference evidence="2" key="1">
    <citation type="submission" date="2022-11" db="UniProtKB">
        <authorList>
            <consortium name="WormBaseParasite"/>
        </authorList>
    </citation>
    <scope>IDENTIFICATION</scope>
</reference>
<name>A0AC34Q712_9BILA</name>
<dbReference type="WBParaSite" id="JU765_v2.g13623.t1">
    <property type="protein sequence ID" value="JU765_v2.g13623.t1"/>
    <property type="gene ID" value="JU765_v2.g13623"/>
</dbReference>